<dbReference type="NCBIfam" id="TIGR00638">
    <property type="entry name" value="Mop"/>
    <property type="match status" value="2"/>
</dbReference>
<dbReference type="InterPro" id="IPR008995">
    <property type="entry name" value="Mo/tungstate-bd_C_term_dom"/>
</dbReference>
<evidence type="ECO:0000256" key="1">
    <source>
        <dbReference type="ARBA" id="ARBA00022505"/>
    </source>
</evidence>
<organism evidence="4 5">
    <name type="scientific">Novosphingobium beihaiensis</name>
    <dbReference type="NCBI Taxonomy" id="2930389"/>
    <lineage>
        <taxon>Bacteria</taxon>
        <taxon>Pseudomonadati</taxon>
        <taxon>Pseudomonadota</taxon>
        <taxon>Alphaproteobacteria</taxon>
        <taxon>Sphingomonadales</taxon>
        <taxon>Sphingomonadaceae</taxon>
        <taxon>Novosphingobium</taxon>
    </lineage>
</organism>
<accession>A0ABT0BL30</accession>
<feature type="domain" description="Mop" evidence="3">
    <location>
        <begin position="22"/>
        <end position="88"/>
    </location>
</feature>
<sequence length="162" mass="16870">MTVASATRLGARPGALVQRRLRTSARNMLDGIVTAIVHGPVNAEVGLLVNDCIVIDALVTNSCVASLDLHPGGRAVALINASFITLLADTPDLRLSARNLIGGTVVEVTDSPVESEVVLDIGGGRELAAIVTSHSRRELNLVPGAQTLACFKASHIILAAEY</sequence>
<comment type="caution">
    <text evidence="4">The sequence shown here is derived from an EMBL/GenBank/DDBJ whole genome shotgun (WGS) entry which is preliminary data.</text>
</comment>
<proteinExistence type="predicted"/>
<dbReference type="EMBL" id="JALHLG010000003">
    <property type="protein sequence ID" value="MCJ2185670.1"/>
    <property type="molecule type" value="Genomic_DNA"/>
</dbReference>
<dbReference type="InterPro" id="IPR005116">
    <property type="entry name" value="Transp-assoc_OB_typ1"/>
</dbReference>
<dbReference type="Pfam" id="PF03459">
    <property type="entry name" value="TOBE"/>
    <property type="match status" value="2"/>
</dbReference>
<dbReference type="Gene3D" id="2.40.50.100">
    <property type="match status" value="2"/>
</dbReference>
<evidence type="ECO:0000259" key="3">
    <source>
        <dbReference type="PROSITE" id="PS51866"/>
    </source>
</evidence>
<protein>
    <submittedName>
        <fullName evidence="4">TOBE domain-containing protein</fullName>
    </submittedName>
</protein>
<dbReference type="InterPro" id="IPR004606">
    <property type="entry name" value="Mop_domain"/>
</dbReference>
<reference evidence="4 5" key="1">
    <citation type="submission" date="2022-04" db="EMBL/GenBank/DDBJ databases">
        <title>Identification of a novel bacterium isolated from mangrove sediments.</title>
        <authorList>
            <person name="Pan X."/>
        </authorList>
    </citation>
    <scope>NUCLEOTIDE SEQUENCE [LARGE SCALE GENOMIC DNA]</scope>
    <source>
        <strain evidence="4 5">B2638</strain>
    </source>
</reference>
<name>A0ABT0BL30_9SPHN</name>
<feature type="domain" description="Mop" evidence="3">
    <location>
        <begin position="94"/>
        <end position="160"/>
    </location>
</feature>
<dbReference type="RefSeq" id="WP_243917582.1">
    <property type="nucleotide sequence ID" value="NZ_JALHLG010000003.1"/>
</dbReference>
<evidence type="ECO:0000313" key="5">
    <source>
        <dbReference type="Proteomes" id="UP001202281"/>
    </source>
</evidence>
<evidence type="ECO:0000313" key="4">
    <source>
        <dbReference type="EMBL" id="MCJ2185670.1"/>
    </source>
</evidence>
<keyword evidence="1 2" id="KW-0500">Molybdenum</keyword>
<evidence type="ECO:0000256" key="2">
    <source>
        <dbReference type="PROSITE-ProRule" id="PRU01213"/>
    </source>
</evidence>
<keyword evidence="5" id="KW-1185">Reference proteome</keyword>
<dbReference type="Proteomes" id="UP001202281">
    <property type="component" value="Unassembled WGS sequence"/>
</dbReference>
<gene>
    <name evidence="4" type="ORF">MTR66_02450</name>
</gene>
<dbReference type="PROSITE" id="PS51866">
    <property type="entry name" value="MOP"/>
    <property type="match status" value="2"/>
</dbReference>
<dbReference type="SUPFAM" id="SSF50331">
    <property type="entry name" value="MOP-like"/>
    <property type="match status" value="2"/>
</dbReference>